<gene>
    <name evidence="2" type="ORF">GIB67_039009</name>
</gene>
<organism evidence="2 3">
    <name type="scientific">Kingdonia uniflora</name>
    <dbReference type="NCBI Taxonomy" id="39325"/>
    <lineage>
        <taxon>Eukaryota</taxon>
        <taxon>Viridiplantae</taxon>
        <taxon>Streptophyta</taxon>
        <taxon>Embryophyta</taxon>
        <taxon>Tracheophyta</taxon>
        <taxon>Spermatophyta</taxon>
        <taxon>Magnoliopsida</taxon>
        <taxon>Ranunculales</taxon>
        <taxon>Circaeasteraceae</taxon>
        <taxon>Kingdonia</taxon>
    </lineage>
</organism>
<keyword evidence="3" id="KW-1185">Reference proteome</keyword>
<evidence type="ECO:0000256" key="1">
    <source>
        <dbReference type="SAM" id="Coils"/>
    </source>
</evidence>
<feature type="coiled-coil region" evidence="1">
    <location>
        <begin position="158"/>
        <end position="185"/>
    </location>
</feature>
<reference evidence="2 3" key="1">
    <citation type="journal article" date="2020" name="IScience">
        <title>Genome Sequencing of the Endangered Kingdonia uniflora (Circaeasteraceae, Ranunculales) Reveals Potential Mechanisms of Evolutionary Specialization.</title>
        <authorList>
            <person name="Sun Y."/>
            <person name="Deng T."/>
            <person name="Zhang A."/>
            <person name="Moore M.J."/>
            <person name="Landis J.B."/>
            <person name="Lin N."/>
            <person name="Zhang H."/>
            <person name="Zhang X."/>
            <person name="Huang J."/>
            <person name="Zhang X."/>
            <person name="Sun H."/>
            <person name="Wang H."/>
        </authorList>
    </citation>
    <scope>NUCLEOTIDE SEQUENCE [LARGE SCALE GENOMIC DNA]</scope>
    <source>
        <strain evidence="2">TB1705</strain>
        <tissue evidence="2">Leaf</tissue>
    </source>
</reference>
<accession>A0A7J7LKQ0</accession>
<sequence length="192" mass="22049">MMEEIVNYVERSIESGEPNKVEEGEWGSYVEEQGLWFRAFIPGKGEESVYYQVPCLAKWKKDRGIGEGHGRAPLLLGAVTVQEIVKSISGDVAENLKVAPIEVEMSLLKRKRHEEEGSTRTKPYASTKMAELELKYYSMATMDPDQLDTEYYEHTFVFEDQYDRVKELKAELKMEKEQKAEEARAAVKLVTK</sequence>
<protein>
    <submittedName>
        <fullName evidence="2">Uncharacterized protein</fullName>
    </submittedName>
</protein>
<dbReference type="Proteomes" id="UP000541444">
    <property type="component" value="Unassembled WGS sequence"/>
</dbReference>
<keyword evidence="1" id="KW-0175">Coiled coil</keyword>
<proteinExistence type="predicted"/>
<evidence type="ECO:0000313" key="2">
    <source>
        <dbReference type="EMBL" id="KAF6143226.1"/>
    </source>
</evidence>
<evidence type="ECO:0000313" key="3">
    <source>
        <dbReference type="Proteomes" id="UP000541444"/>
    </source>
</evidence>
<dbReference type="EMBL" id="JACGCM010002208">
    <property type="protein sequence ID" value="KAF6143226.1"/>
    <property type="molecule type" value="Genomic_DNA"/>
</dbReference>
<name>A0A7J7LKQ0_9MAGN</name>
<comment type="caution">
    <text evidence="2">The sequence shown here is derived from an EMBL/GenBank/DDBJ whole genome shotgun (WGS) entry which is preliminary data.</text>
</comment>
<dbReference type="AlphaFoldDB" id="A0A7J7LKQ0"/>